<dbReference type="Proteomes" id="UP001497453">
    <property type="component" value="Chromosome 10"/>
</dbReference>
<evidence type="ECO:0000256" key="1">
    <source>
        <dbReference type="SAM" id="Phobius"/>
    </source>
</evidence>
<evidence type="ECO:0000313" key="3">
    <source>
        <dbReference type="Proteomes" id="UP001497453"/>
    </source>
</evidence>
<proteinExistence type="predicted"/>
<feature type="transmembrane region" description="Helical" evidence="1">
    <location>
        <begin position="49"/>
        <end position="68"/>
    </location>
</feature>
<accession>A0ABP1CQJ2</accession>
<keyword evidence="3" id="KW-1185">Reference proteome</keyword>
<protein>
    <submittedName>
        <fullName evidence="2">Uncharacterized protein</fullName>
    </submittedName>
</protein>
<organism evidence="2 3">
    <name type="scientific">Somion occarium</name>
    <dbReference type="NCBI Taxonomy" id="3059160"/>
    <lineage>
        <taxon>Eukaryota</taxon>
        <taxon>Fungi</taxon>
        <taxon>Dikarya</taxon>
        <taxon>Basidiomycota</taxon>
        <taxon>Agaricomycotina</taxon>
        <taxon>Agaricomycetes</taxon>
        <taxon>Polyporales</taxon>
        <taxon>Cerrenaceae</taxon>
        <taxon>Somion</taxon>
    </lineage>
</organism>
<sequence length="208" mass="22231">MPVITRSMAVAADIAVLVFTLLETGHLFKTSLAVQLKTGYTAVLVRNGSLQFIALLILNVISMILDVFAVAADSGPTSEFIYINQAISSILLSRFILDLRFVHLGKSDESSGNVGSSIHFVSAVAGNMGAALDGSWVSGRSSDHAAEETETIQYSENPLSVGLFDKDEDLMEAASRLDAEHTVVKENDDQALTATMIATGHIELQNMA</sequence>
<keyword evidence="1" id="KW-0472">Membrane</keyword>
<keyword evidence="1" id="KW-0812">Transmembrane</keyword>
<reference evidence="3" key="1">
    <citation type="submission" date="2024-04" db="EMBL/GenBank/DDBJ databases">
        <authorList>
            <person name="Shaw F."/>
            <person name="Minotto A."/>
        </authorList>
    </citation>
    <scope>NUCLEOTIDE SEQUENCE [LARGE SCALE GENOMIC DNA]</scope>
</reference>
<gene>
    <name evidence="2" type="ORF">GFSPODELE1_LOCUS1932</name>
</gene>
<name>A0ABP1CQJ2_9APHY</name>
<evidence type="ECO:0000313" key="2">
    <source>
        <dbReference type="EMBL" id="CAL1697966.1"/>
    </source>
</evidence>
<dbReference type="EMBL" id="OZ037953">
    <property type="protein sequence ID" value="CAL1697966.1"/>
    <property type="molecule type" value="Genomic_DNA"/>
</dbReference>
<feature type="transmembrane region" description="Helical" evidence="1">
    <location>
        <begin position="80"/>
        <end position="97"/>
    </location>
</feature>
<keyword evidence="1" id="KW-1133">Transmembrane helix</keyword>